<dbReference type="GO" id="GO:0030479">
    <property type="term" value="C:actin cortical patch"/>
    <property type="evidence" value="ECO:0007669"/>
    <property type="project" value="TreeGrafter"/>
</dbReference>
<feature type="chain" id="PRO_5040446289" evidence="1">
    <location>
        <begin position="23"/>
        <end position="466"/>
    </location>
</feature>
<keyword evidence="4" id="KW-1185">Reference proteome</keyword>
<dbReference type="OrthoDB" id="414243at2759"/>
<dbReference type="EMBL" id="BPQB01000059">
    <property type="protein sequence ID" value="GJE96402.1"/>
    <property type="molecule type" value="Genomic_DNA"/>
</dbReference>
<evidence type="ECO:0000313" key="4">
    <source>
        <dbReference type="Proteomes" id="UP000703269"/>
    </source>
</evidence>
<dbReference type="PANTHER" id="PTHR28208">
    <property type="entry name" value="PHOSPHATIDATE PHOSPHATASE APP1"/>
    <property type="match status" value="1"/>
</dbReference>
<dbReference type="InterPro" id="IPR019236">
    <property type="entry name" value="APP1_cat"/>
</dbReference>
<dbReference type="InterPro" id="IPR052935">
    <property type="entry name" value="Mg2+_PAP"/>
</dbReference>
<gene>
    <name evidence="3" type="ORF">PsYK624_125990</name>
</gene>
<sequence length="466" mass="49400">MSPRASTSSLLTAALLLAGASASPAPAPAPAPAPQALSSAVSIFSSATGAAASALPTILGDWPSLSDIEKKLGLNENSSELSNISLSALLIPSYANLTDQGWNVRFYGLAYKLPNTNASDLDSLIDDLKTDNLNQTEQSLLQNRTQDLASIPIPGANLSAIVLANGTNITTTPISLTTTDDAGEFDQFVTIPGLQGQGSNGVQVVETGILNVTGPGNGSAILVPPQGISIVSDIDDVLRITKVYVPNQGLFNSFVEPYVNVPGMPALFAHWLQRLPNASFHYDTTTPVELTRTYVDYLFANFPHGSLEMRPINVSAPAQILDARQDSLLRLFQTFPQRKFVLVGDTSSSTLLSAYPQIAQQFPDQVACIFIRNTSATDADDKLPYSTGDFKDVRNGTYFFYRVPEDLFDLDVANGQCVNSSIPQNVTFGEQGGVLGNDSAAPRVRVGLGVSVVSALVAVMLGVGLF</sequence>
<keyword evidence="1" id="KW-0732">Signal</keyword>
<dbReference type="Proteomes" id="UP000703269">
    <property type="component" value="Unassembled WGS sequence"/>
</dbReference>
<evidence type="ECO:0000256" key="1">
    <source>
        <dbReference type="SAM" id="SignalP"/>
    </source>
</evidence>
<protein>
    <submittedName>
        <fullName evidence="3">Phosphatidate phosphatase APP1 family protein</fullName>
    </submittedName>
</protein>
<evidence type="ECO:0000259" key="2">
    <source>
        <dbReference type="Pfam" id="PF09949"/>
    </source>
</evidence>
<dbReference type="AlphaFoldDB" id="A0A9P3LJN6"/>
<evidence type="ECO:0000313" key="3">
    <source>
        <dbReference type="EMBL" id="GJE96402.1"/>
    </source>
</evidence>
<dbReference type="Pfam" id="PF09949">
    <property type="entry name" value="APP1_cat"/>
    <property type="match status" value="1"/>
</dbReference>
<name>A0A9P3LJN6_9APHY</name>
<feature type="domain" description="Phosphatidate phosphatase APP1 catalytic" evidence="2">
    <location>
        <begin position="228"/>
        <end position="373"/>
    </location>
</feature>
<comment type="caution">
    <text evidence="3">The sequence shown here is derived from an EMBL/GenBank/DDBJ whole genome shotgun (WGS) entry which is preliminary data.</text>
</comment>
<dbReference type="PANTHER" id="PTHR28208:SF2">
    <property type="entry name" value="PHOSPHATIDATE PHOSPHATASE APP1 CATALYTIC DOMAIN-CONTAINING PROTEIN"/>
    <property type="match status" value="1"/>
</dbReference>
<accession>A0A9P3LJN6</accession>
<feature type="signal peptide" evidence="1">
    <location>
        <begin position="1"/>
        <end position="22"/>
    </location>
</feature>
<organism evidence="3 4">
    <name type="scientific">Phanerochaete sordida</name>
    <dbReference type="NCBI Taxonomy" id="48140"/>
    <lineage>
        <taxon>Eukaryota</taxon>
        <taxon>Fungi</taxon>
        <taxon>Dikarya</taxon>
        <taxon>Basidiomycota</taxon>
        <taxon>Agaricomycotina</taxon>
        <taxon>Agaricomycetes</taxon>
        <taxon>Polyporales</taxon>
        <taxon>Phanerochaetaceae</taxon>
        <taxon>Phanerochaete</taxon>
    </lineage>
</organism>
<dbReference type="GO" id="GO:0008195">
    <property type="term" value="F:phosphatidate phosphatase activity"/>
    <property type="evidence" value="ECO:0007669"/>
    <property type="project" value="InterPro"/>
</dbReference>
<proteinExistence type="predicted"/>
<reference evidence="3 4" key="1">
    <citation type="submission" date="2021-08" db="EMBL/GenBank/DDBJ databases">
        <title>Draft Genome Sequence of Phanerochaete sordida strain YK-624.</title>
        <authorList>
            <person name="Mori T."/>
            <person name="Dohra H."/>
            <person name="Suzuki T."/>
            <person name="Kawagishi H."/>
            <person name="Hirai H."/>
        </authorList>
    </citation>
    <scope>NUCLEOTIDE SEQUENCE [LARGE SCALE GENOMIC DNA]</scope>
    <source>
        <strain evidence="3 4">YK-624</strain>
    </source>
</reference>